<reference evidence="1 2" key="1">
    <citation type="submission" date="2020-07" db="EMBL/GenBank/DDBJ databases">
        <title>Organ Donor 1.</title>
        <authorList>
            <person name="Marsh A.J."/>
            <person name="Azcarate-Peril M.A."/>
        </authorList>
    </citation>
    <scope>NUCLEOTIDE SEQUENCE [LARGE SCALE GENOMIC DNA]</scope>
    <source>
        <strain evidence="1 2">AMC0717</strain>
    </source>
</reference>
<protein>
    <submittedName>
        <fullName evidence="1">Uncharacterized protein</fullName>
    </submittedName>
</protein>
<evidence type="ECO:0000313" key="1">
    <source>
        <dbReference type="EMBL" id="NZA37169.1"/>
    </source>
</evidence>
<comment type="caution">
    <text evidence="1">The sequence shown here is derived from an EMBL/GenBank/DDBJ whole genome shotgun (WGS) entry which is preliminary data.</text>
</comment>
<dbReference type="AlphaFoldDB" id="A0A853JL85"/>
<dbReference type="RefSeq" id="WP_180492913.1">
    <property type="nucleotide sequence ID" value="NZ_JACCKS010000003.1"/>
</dbReference>
<proteinExistence type="predicted"/>
<gene>
    <name evidence="1" type="ORF">H0N91_03180</name>
</gene>
<dbReference type="EMBL" id="JACCKS010000003">
    <property type="protein sequence ID" value="NZA37169.1"/>
    <property type="molecule type" value="Genomic_DNA"/>
</dbReference>
<name>A0A853JL85_9FIRM</name>
<organism evidence="1 2">
    <name type="scientific">Eubacterium callanderi</name>
    <dbReference type="NCBI Taxonomy" id="53442"/>
    <lineage>
        <taxon>Bacteria</taxon>
        <taxon>Bacillati</taxon>
        <taxon>Bacillota</taxon>
        <taxon>Clostridia</taxon>
        <taxon>Eubacteriales</taxon>
        <taxon>Eubacteriaceae</taxon>
        <taxon>Eubacterium</taxon>
    </lineage>
</organism>
<dbReference type="Proteomes" id="UP000586254">
    <property type="component" value="Unassembled WGS sequence"/>
</dbReference>
<sequence>MKDIKKMTYRELEQEVIANRCEMAAATLERKRELIRRNHKLMVEMDTRWNAAEQKGRR</sequence>
<evidence type="ECO:0000313" key="2">
    <source>
        <dbReference type="Proteomes" id="UP000586254"/>
    </source>
</evidence>
<accession>A0A853JL85</accession>